<dbReference type="Proteomes" id="UP001597568">
    <property type="component" value="Unassembled WGS sequence"/>
</dbReference>
<sequence length="508" mass="57570">MKTWLLALSMMIGCFLFLEMPADATEKKTNQIAQLTSSKVYIYKKADAKASKSKAGSRANHSYYVRRVDGTFYRIEQGSKTIGWVKKSNLKLYNRKTISAKKDVKYIIGLQKAYAMPLARDTEVVYDLSQYVAKKITMVQYETIGTENWYKGKMGGKYVWFPEDSVTMYGYAAMNLHKASSISAKEMRAFLLTKGKTPDNILYKLAPSFIEAQKDTGINAQFMFAHAILETGWGSSVIAQYKNNFFGYQAYDSCPVTCAMYFPSGTKGLDYYAYKIHTNYLAENGLYYNGPSALAMNVRYASDRAWAQKIANLMEQMKPYNATEYKKKKAVAMTLAAPKNYAHIIPEKKEQPVHFKAMPTNMTATTKEMTTVYALPYTYARTLGTYAAKKKIKLTAYHSDVRDVAISTTKMARWYRIDYDGTQGWVRSDHLTTKTLGFITETTTAHSNAGSNYSTVSNALAYSPIQFVLKDNKKVTKSDSAKAKWYKVYLTSAPKKAVWVKSNYIKTY</sequence>
<dbReference type="Gene3D" id="2.30.30.170">
    <property type="match status" value="2"/>
</dbReference>
<reference evidence="5" key="1">
    <citation type="journal article" date="2019" name="Int. J. Syst. Evol. Microbiol.">
        <title>The Global Catalogue of Microorganisms (GCM) 10K type strain sequencing project: providing services to taxonomists for standard genome sequencing and annotation.</title>
        <authorList>
            <consortium name="The Broad Institute Genomics Platform"/>
            <consortium name="The Broad Institute Genome Sequencing Center for Infectious Disease"/>
            <person name="Wu L."/>
            <person name="Ma J."/>
        </authorList>
    </citation>
    <scope>NUCLEOTIDE SEQUENCE [LARGE SCALE GENOMIC DNA]</scope>
    <source>
        <strain evidence="5">KCTC 33522</strain>
    </source>
</reference>
<feature type="chain" id="PRO_5046480416" evidence="2">
    <location>
        <begin position="25"/>
        <end position="508"/>
    </location>
</feature>
<dbReference type="EMBL" id="JBHUOR010000023">
    <property type="protein sequence ID" value="MFD2867767.1"/>
    <property type="molecule type" value="Genomic_DNA"/>
</dbReference>
<feature type="domain" description="Mannosyl-glycoprotein endo-beta-N-acetylglucosamidase-like" evidence="3">
    <location>
        <begin position="194"/>
        <end position="326"/>
    </location>
</feature>
<evidence type="ECO:0000313" key="5">
    <source>
        <dbReference type="Proteomes" id="UP001597568"/>
    </source>
</evidence>
<dbReference type="Gene3D" id="1.10.530.10">
    <property type="match status" value="1"/>
</dbReference>
<proteinExistence type="predicted"/>
<dbReference type="RefSeq" id="WP_380146994.1">
    <property type="nucleotide sequence ID" value="NZ_JBHUOR010000023.1"/>
</dbReference>
<evidence type="ECO:0000313" key="4">
    <source>
        <dbReference type="EMBL" id="MFD2867767.1"/>
    </source>
</evidence>
<keyword evidence="1" id="KW-0378">Hydrolase</keyword>
<evidence type="ECO:0000259" key="3">
    <source>
        <dbReference type="SMART" id="SM00047"/>
    </source>
</evidence>
<gene>
    <name evidence="4" type="ORF">ACFSY7_04500</name>
</gene>
<evidence type="ECO:0000256" key="1">
    <source>
        <dbReference type="ARBA" id="ARBA00022801"/>
    </source>
</evidence>
<dbReference type="Pfam" id="PF01832">
    <property type="entry name" value="Glucosaminidase"/>
    <property type="match status" value="1"/>
</dbReference>
<dbReference type="Gene3D" id="2.30.30.40">
    <property type="entry name" value="SH3 Domains"/>
    <property type="match status" value="1"/>
</dbReference>
<protein>
    <submittedName>
        <fullName evidence="4">Glucosaminidase domain-containing protein</fullName>
    </submittedName>
</protein>
<organism evidence="4 5">
    <name type="scientific">Kurthia populi</name>
    <dbReference type="NCBI Taxonomy" id="1562132"/>
    <lineage>
        <taxon>Bacteria</taxon>
        <taxon>Bacillati</taxon>
        <taxon>Bacillota</taxon>
        <taxon>Bacilli</taxon>
        <taxon>Bacillales</taxon>
        <taxon>Caryophanaceae</taxon>
        <taxon>Kurthia</taxon>
    </lineage>
</organism>
<keyword evidence="5" id="KW-1185">Reference proteome</keyword>
<dbReference type="InterPro" id="IPR051056">
    <property type="entry name" value="Glycosyl_Hydrolase_73"/>
</dbReference>
<accession>A0ABW5XYD0</accession>
<comment type="caution">
    <text evidence="4">The sequence shown here is derived from an EMBL/GenBank/DDBJ whole genome shotgun (WGS) entry which is preliminary data.</text>
</comment>
<dbReference type="SMART" id="SM00047">
    <property type="entry name" value="LYZ2"/>
    <property type="match status" value="1"/>
</dbReference>
<name>A0ABW5XYD0_9BACL</name>
<dbReference type="PANTHER" id="PTHR33308:SF9">
    <property type="entry name" value="PEPTIDOGLYCAN HYDROLASE FLGJ"/>
    <property type="match status" value="1"/>
</dbReference>
<feature type="signal peptide" evidence="2">
    <location>
        <begin position="1"/>
        <end position="24"/>
    </location>
</feature>
<evidence type="ECO:0000256" key="2">
    <source>
        <dbReference type="SAM" id="SignalP"/>
    </source>
</evidence>
<keyword evidence="2" id="KW-0732">Signal</keyword>
<dbReference type="PANTHER" id="PTHR33308">
    <property type="entry name" value="PEPTIDOGLYCAN HYDROLASE FLGJ"/>
    <property type="match status" value="1"/>
</dbReference>
<dbReference type="InterPro" id="IPR002901">
    <property type="entry name" value="MGlyc_endo_b_GlcNAc-like_dom"/>
</dbReference>
<dbReference type="InterPro" id="IPR038200">
    <property type="entry name" value="GW_dom_sf"/>
</dbReference>